<keyword evidence="5" id="KW-1185">Reference proteome</keyword>
<protein>
    <recommendedName>
        <fullName evidence="3">DUF6818 domain-containing protein</fullName>
    </recommendedName>
</protein>
<dbReference type="AlphaFoldDB" id="A0A0C3S4P9"/>
<feature type="region of interest" description="Disordered" evidence="2">
    <location>
        <begin position="109"/>
        <end position="271"/>
    </location>
</feature>
<dbReference type="STRING" id="745531.A0A0C3S4P9"/>
<feature type="compositionally biased region" description="Low complexity" evidence="2">
    <location>
        <begin position="219"/>
        <end position="233"/>
    </location>
</feature>
<dbReference type="InterPro" id="IPR049203">
    <property type="entry name" value="DUF6818"/>
</dbReference>
<proteinExistence type="predicted"/>
<keyword evidence="1" id="KW-0175">Coiled coil</keyword>
<feature type="domain" description="DUF6818" evidence="3">
    <location>
        <begin position="289"/>
        <end position="363"/>
    </location>
</feature>
<dbReference type="EMBL" id="KN840451">
    <property type="protein sequence ID" value="KIP10781.1"/>
    <property type="molecule type" value="Genomic_DNA"/>
</dbReference>
<feature type="region of interest" description="Disordered" evidence="2">
    <location>
        <begin position="578"/>
        <end position="611"/>
    </location>
</feature>
<feature type="region of interest" description="Disordered" evidence="2">
    <location>
        <begin position="74"/>
        <end position="96"/>
    </location>
</feature>
<dbReference type="PANTHER" id="PTHR34409:SF1">
    <property type="entry name" value="MYB-LIKE DOMAIN-CONTAINING PROTEIN"/>
    <property type="match status" value="1"/>
</dbReference>
<evidence type="ECO:0000313" key="4">
    <source>
        <dbReference type="EMBL" id="KIP10781.1"/>
    </source>
</evidence>
<feature type="compositionally biased region" description="Basic and acidic residues" evidence="2">
    <location>
        <begin position="25"/>
        <end position="41"/>
    </location>
</feature>
<dbReference type="Pfam" id="PF20681">
    <property type="entry name" value="DUF6818"/>
    <property type="match status" value="1"/>
</dbReference>
<evidence type="ECO:0000256" key="2">
    <source>
        <dbReference type="SAM" id="MobiDB-lite"/>
    </source>
</evidence>
<reference evidence="4 5" key="1">
    <citation type="journal article" date="2014" name="PLoS Genet.">
        <title>Analysis of the Phlebiopsis gigantea genome, transcriptome and secretome provides insight into its pioneer colonization strategies of wood.</title>
        <authorList>
            <person name="Hori C."/>
            <person name="Ishida T."/>
            <person name="Igarashi K."/>
            <person name="Samejima M."/>
            <person name="Suzuki H."/>
            <person name="Master E."/>
            <person name="Ferreira P."/>
            <person name="Ruiz-Duenas F.J."/>
            <person name="Held B."/>
            <person name="Canessa P."/>
            <person name="Larrondo L.F."/>
            <person name="Schmoll M."/>
            <person name="Druzhinina I.S."/>
            <person name="Kubicek C.P."/>
            <person name="Gaskell J.A."/>
            <person name="Kersten P."/>
            <person name="St John F."/>
            <person name="Glasner J."/>
            <person name="Sabat G."/>
            <person name="Splinter BonDurant S."/>
            <person name="Syed K."/>
            <person name="Yadav J."/>
            <person name="Mgbeahuruike A.C."/>
            <person name="Kovalchuk A."/>
            <person name="Asiegbu F.O."/>
            <person name="Lackner G."/>
            <person name="Hoffmeister D."/>
            <person name="Rencoret J."/>
            <person name="Gutierrez A."/>
            <person name="Sun H."/>
            <person name="Lindquist E."/>
            <person name="Barry K."/>
            <person name="Riley R."/>
            <person name="Grigoriev I.V."/>
            <person name="Henrissat B."/>
            <person name="Kues U."/>
            <person name="Berka R.M."/>
            <person name="Martinez A.T."/>
            <person name="Covert S.F."/>
            <person name="Blanchette R.A."/>
            <person name="Cullen D."/>
        </authorList>
    </citation>
    <scope>NUCLEOTIDE SEQUENCE [LARGE SCALE GENOMIC DNA]</scope>
    <source>
        <strain evidence="4 5">11061_1 CR5-6</strain>
    </source>
</reference>
<feature type="coiled-coil region" evidence="1">
    <location>
        <begin position="473"/>
        <end position="507"/>
    </location>
</feature>
<gene>
    <name evidence="4" type="ORF">PHLGIDRAFT_11067</name>
</gene>
<dbReference type="Proteomes" id="UP000053257">
    <property type="component" value="Unassembled WGS sequence"/>
</dbReference>
<evidence type="ECO:0000259" key="3">
    <source>
        <dbReference type="Pfam" id="PF20681"/>
    </source>
</evidence>
<feature type="compositionally biased region" description="Low complexity" evidence="2">
    <location>
        <begin position="592"/>
        <end position="611"/>
    </location>
</feature>
<dbReference type="PANTHER" id="PTHR34409">
    <property type="entry name" value="SET DOMAIN-CONTAINING PROTEIN"/>
    <property type="match status" value="1"/>
</dbReference>
<evidence type="ECO:0000256" key="1">
    <source>
        <dbReference type="SAM" id="Coils"/>
    </source>
</evidence>
<feature type="compositionally biased region" description="Polar residues" evidence="2">
    <location>
        <begin position="578"/>
        <end position="591"/>
    </location>
</feature>
<organism evidence="4 5">
    <name type="scientific">Phlebiopsis gigantea (strain 11061_1 CR5-6)</name>
    <name type="common">White-rot fungus</name>
    <name type="synonym">Peniophora gigantea</name>
    <dbReference type="NCBI Taxonomy" id="745531"/>
    <lineage>
        <taxon>Eukaryota</taxon>
        <taxon>Fungi</taxon>
        <taxon>Dikarya</taxon>
        <taxon>Basidiomycota</taxon>
        <taxon>Agaricomycotina</taxon>
        <taxon>Agaricomycetes</taxon>
        <taxon>Polyporales</taxon>
        <taxon>Phanerochaetaceae</taxon>
        <taxon>Phlebiopsis</taxon>
    </lineage>
</organism>
<dbReference type="OrthoDB" id="2758145at2759"/>
<evidence type="ECO:0000313" key="5">
    <source>
        <dbReference type="Proteomes" id="UP000053257"/>
    </source>
</evidence>
<name>A0A0C3S4P9_PHLG1</name>
<dbReference type="HOGENOM" id="CLU_391864_0_0_1"/>
<feature type="compositionally biased region" description="Basic and acidic residues" evidence="2">
    <location>
        <begin position="178"/>
        <end position="189"/>
    </location>
</feature>
<accession>A0A0C3S4P9</accession>
<feature type="region of interest" description="Disordered" evidence="2">
    <location>
        <begin position="1"/>
        <end position="55"/>
    </location>
</feature>
<sequence length="704" mass="74786">MSANNLNWSHPAPFTGAGHTGQGSERNEEREQRPDHSRAEESESDVAPSFTPSSVPTTNAFGFVSPFFQDQEPLGSVYPDSFSHAPPAYRTQAHPLSFTPSYQLRSLEASPYTPSHAPTLPQQSAAGSHSYVPPGPNAARTLDDAMPGTAPNFENIIPDLSDSDPELGDDQALLKYARTKESKAVDRRPLNSSHPASIASEPSRADKGKGVVRPPPAAPSRATATAPSKPTSKVKPRPVGSSRAASSKKRALSPVPSSQPTRRGRAPGAAGYTNTDLAEMCRLMRQHLPLGPNEVAAVVRDFNSWARAHGRPERGEKAFSSKFNGLVKTPKPTGGGQVPEFIEDAWEIDDLMNERANTRVLDDLAIDGRSGGGDEAIEISSDDNDDNVPQVKKIKTENVENASALLHSSLTTPSGTSRTPVVSSKAPVAVATKRSRPGVTSSLVDTISSAFDPRVQAARDDARLAQRQQTTVMDLLSSQLREANTRIAQLQDRLADETRRADMAETDPFSAPFTCQPLSAPFIRQPFSAPLARQSFSTFICISWHSPIPSSPYKPSDFESYYPPSPLLNAPAITAQAVSQPPGSLSPSRSASTVSQLPNQSSSSSLHTPSALTSTGRFPLLSASHEPASSSSATTSVAPTGLNALAAAAAAGSQLSATFMGAADSTVSQDVAYSFSGTVTPRRQRIAHFSLDISDANNTQQNVQ</sequence>